<keyword evidence="1" id="KW-0808">Transferase</keyword>
<evidence type="ECO:0000313" key="1">
    <source>
        <dbReference type="EMBL" id="KAH7665521.1"/>
    </source>
</evidence>
<proteinExistence type="predicted"/>
<reference evidence="2" key="1">
    <citation type="journal article" date="2022" name="Nat. Commun.">
        <title>Chromosome evolution and the genetic basis of agronomically important traits in greater yam.</title>
        <authorList>
            <person name="Bredeson J.V."/>
            <person name="Lyons J.B."/>
            <person name="Oniyinde I.O."/>
            <person name="Okereke N.R."/>
            <person name="Kolade O."/>
            <person name="Nnabue I."/>
            <person name="Nwadili C.O."/>
            <person name="Hribova E."/>
            <person name="Parker M."/>
            <person name="Nwogha J."/>
            <person name="Shu S."/>
            <person name="Carlson J."/>
            <person name="Kariba R."/>
            <person name="Muthemba S."/>
            <person name="Knop K."/>
            <person name="Barton G.J."/>
            <person name="Sherwood A.V."/>
            <person name="Lopez-Montes A."/>
            <person name="Asiedu R."/>
            <person name="Jamnadass R."/>
            <person name="Muchugi A."/>
            <person name="Goodstein D."/>
            <person name="Egesi C.N."/>
            <person name="Featherston J."/>
            <person name="Asfaw A."/>
            <person name="Simpson G.G."/>
            <person name="Dolezel J."/>
            <person name="Hendre P.S."/>
            <person name="Van Deynze A."/>
            <person name="Kumar P.L."/>
            <person name="Obidiegwu J.E."/>
            <person name="Bhattacharjee R."/>
            <person name="Rokhsar D.S."/>
        </authorList>
    </citation>
    <scope>NUCLEOTIDE SEQUENCE [LARGE SCALE GENOMIC DNA]</scope>
    <source>
        <strain evidence="2">cv. TDa95/00328</strain>
    </source>
</reference>
<dbReference type="EC" id="2.7.7.49" evidence="1"/>
<dbReference type="Proteomes" id="UP000827976">
    <property type="component" value="Chromosome 13"/>
</dbReference>
<keyword evidence="2" id="KW-1185">Reference proteome</keyword>
<accession>A0ACB7UXN8</accession>
<dbReference type="EMBL" id="CM037023">
    <property type="protein sequence ID" value="KAH7665521.1"/>
    <property type="molecule type" value="Genomic_DNA"/>
</dbReference>
<organism evidence="1 2">
    <name type="scientific">Dioscorea alata</name>
    <name type="common">Purple yam</name>
    <dbReference type="NCBI Taxonomy" id="55571"/>
    <lineage>
        <taxon>Eukaryota</taxon>
        <taxon>Viridiplantae</taxon>
        <taxon>Streptophyta</taxon>
        <taxon>Embryophyta</taxon>
        <taxon>Tracheophyta</taxon>
        <taxon>Spermatophyta</taxon>
        <taxon>Magnoliopsida</taxon>
        <taxon>Liliopsida</taxon>
        <taxon>Dioscoreales</taxon>
        <taxon>Dioscoreaceae</taxon>
        <taxon>Dioscorea</taxon>
    </lineage>
</organism>
<keyword evidence="1" id="KW-0695">RNA-directed DNA polymerase</keyword>
<protein>
    <submittedName>
        <fullName evidence="1">RNA-directed DNA polymerase protein</fullName>
        <ecNumber evidence="1">2.7.7.49</ecNumber>
    </submittedName>
</protein>
<comment type="caution">
    <text evidence="1">The sequence shown here is derived from an EMBL/GenBank/DDBJ whole genome shotgun (WGS) entry which is preliminary data.</text>
</comment>
<name>A0ACB7UXN8_DIOAL</name>
<gene>
    <name evidence="1" type="ORF">IHE45_13G040000</name>
</gene>
<evidence type="ECO:0000313" key="2">
    <source>
        <dbReference type="Proteomes" id="UP000827976"/>
    </source>
</evidence>
<sequence length="114" mass="12983">MAEEIGKASGVEKFDGADFAYWRMQIEDYLHAKKLHLPLFGVKPETMKAEDWVLLDRQVLGVIRLTLSRSVTHNVVKEKTTTDLMKALSDASDEEIVQFEDGRERISSTTPERS</sequence>
<keyword evidence="1" id="KW-0548">Nucleotidyltransferase</keyword>